<organism evidence="2 3">
    <name type="scientific">Nocardia terpenica</name>
    <dbReference type="NCBI Taxonomy" id="455432"/>
    <lineage>
        <taxon>Bacteria</taxon>
        <taxon>Bacillati</taxon>
        <taxon>Actinomycetota</taxon>
        <taxon>Actinomycetes</taxon>
        <taxon>Mycobacteriales</taxon>
        <taxon>Nocardiaceae</taxon>
        <taxon>Nocardia</taxon>
    </lineage>
</organism>
<dbReference type="InterPro" id="IPR000182">
    <property type="entry name" value="GNAT_dom"/>
</dbReference>
<name>A0A6G9Z9Y1_9NOCA</name>
<dbReference type="Gene3D" id="3.40.630.30">
    <property type="match status" value="1"/>
</dbReference>
<evidence type="ECO:0000313" key="2">
    <source>
        <dbReference type="EMBL" id="QIS21823.1"/>
    </source>
</evidence>
<protein>
    <submittedName>
        <fullName evidence="2">GNAT family N-acetyltransferase</fullName>
    </submittedName>
</protein>
<dbReference type="EMBL" id="CP046173">
    <property type="protein sequence ID" value="QIS21823.1"/>
    <property type="molecule type" value="Genomic_DNA"/>
</dbReference>
<dbReference type="Proteomes" id="UP000500953">
    <property type="component" value="Chromosome"/>
</dbReference>
<dbReference type="CDD" id="cd04301">
    <property type="entry name" value="NAT_SF"/>
    <property type="match status" value="1"/>
</dbReference>
<evidence type="ECO:0000313" key="3">
    <source>
        <dbReference type="Proteomes" id="UP000500953"/>
    </source>
</evidence>
<reference evidence="2 3" key="1">
    <citation type="journal article" date="2019" name="ACS Chem. Biol.">
        <title>Identification and Mobilization of a Cryptic Antibiotic Biosynthesis Gene Locus from a Human-Pathogenic Nocardia Isolate.</title>
        <authorList>
            <person name="Herisse M."/>
            <person name="Ishida K."/>
            <person name="Porter J.L."/>
            <person name="Howden B."/>
            <person name="Hertweck C."/>
            <person name="Stinear T.P."/>
            <person name="Pidot S.J."/>
        </authorList>
    </citation>
    <scope>NUCLEOTIDE SEQUENCE [LARGE SCALE GENOMIC DNA]</scope>
    <source>
        <strain evidence="2 3">AUSMDU00012715</strain>
    </source>
</reference>
<gene>
    <name evidence="2" type="ORF">F6W96_29330</name>
</gene>
<proteinExistence type="predicted"/>
<dbReference type="AlphaFoldDB" id="A0A6G9Z9Y1"/>
<dbReference type="PROSITE" id="PS51186">
    <property type="entry name" value="GNAT"/>
    <property type="match status" value="1"/>
</dbReference>
<dbReference type="SUPFAM" id="SSF55729">
    <property type="entry name" value="Acyl-CoA N-acyltransferases (Nat)"/>
    <property type="match status" value="1"/>
</dbReference>
<evidence type="ECO:0000259" key="1">
    <source>
        <dbReference type="PROSITE" id="PS51186"/>
    </source>
</evidence>
<dbReference type="RefSeq" id="WP_167489089.1">
    <property type="nucleotide sequence ID" value="NZ_CP046173.1"/>
</dbReference>
<dbReference type="Pfam" id="PF00583">
    <property type="entry name" value="Acetyltransf_1"/>
    <property type="match status" value="1"/>
</dbReference>
<dbReference type="GO" id="GO:0016747">
    <property type="term" value="F:acyltransferase activity, transferring groups other than amino-acyl groups"/>
    <property type="evidence" value="ECO:0007669"/>
    <property type="project" value="InterPro"/>
</dbReference>
<accession>A0A6G9Z9Y1</accession>
<sequence>MVDVRQAVVEDADEIARLRGVMLGALDGVTEDERGWREHSAETLRKQLADPEGAMAVFVVDRPGEPGTVAACAVGSIDQRLSSPRNPSGLVGYVFSVATEEAYRRRGYSRACMEALLEWFRRRGVTVVDLHASKYGVALYTSLGFAPTDDPALRLRMG</sequence>
<keyword evidence="2" id="KW-0808">Transferase</keyword>
<dbReference type="InterPro" id="IPR016181">
    <property type="entry name" value="Acyl_CoA_acyltransferase"/>
</dbReference>
<feature type="domain" description="N-acetyltransferase" evidence="1">
    <location>
        <begin position="2"/>
        <end position="158"/>
    </location>
</feature>